<evidence type="ECO:0000313" key="3">
    <source>
        <dbReference type="EMBL" id="EFX96154.1"/>
    </source>
</evidence>
<evidence type="ECO:0000256" key="1">
    <source>
        <dbReference type="SAM" id="Phobius"/>
    </source>
</evidence>
<keyword evidence="1" id="KW-0472">Membrane</keyword>
<dbReference type="Proteomes" id="UP000003697">
    <property type="component" value="Unassembled WGS sequence"/>
</dbReference>
<evidence type="ECO:0000313" key="4">
    <source>
        <dbReference type="Proteomes" id="UP000003697"/>
    </source>
</evidence>
<protein>
    <recommendedName>
        <fullName evidence="2">Phosphodiester glycosidase domain-containing protein</fullName>
    </recommendedName>
</protein>
<dbReference type="Pfam" id="PF09992">
    <property type="entry name" value="NAGPA"/>
    <property type="match status" value="1"/>
</dbReference>
<keyword evidence="1" id="KW-1133">Transmembrane helix</keyword>
<name>A0ABN0CGT2_STRVE</name>
<feature type="transmembrane region" description="Helical" evidence="1">
    <location>
        <begin position="9"/>
        <end position="30"/>
    </location>
</feature>
<comment type="caution">
    <text evidence="3">The sequence shown here is derived from an EMBL/GenBank/DDBJ whole genome shotgun (WGS) entry which is preliminary data.</text>
</comment>
<feature type="domain" description="Phosphodiester glycosidase" evidence="2">
    <location>
        <begin position="161"/>
        <end position="265"/>
    </location>
</feature>
<keyword evidence="1" id="KW-0812">Transmembrane</keyword>
<sequence>MKLKKFLRMLFYLLMIGAIVGGLLYLTIYFNNRDIKKLSMPSDKDGLTFNIENKELLDQSVLLEKGSIKNVDMQILSFKKDGKYVLQKGRTEDNNPELTEQSIKYEANRREALALINSGFWSYEGLDRPFAQKEIKLGKTGLLYGDDQNNITAGTYPNIDTAQMFTHMGSNGWDTGAFGIIVKDKKLDKNWEKGDPDQPNARSIYVETYDGIIHIIQTYGHTSLNKGLNHEDIYNLLKNLGYSNIRLAFLLDGGGTTRMYTRSDNGKEKVVGAFVDDRTYIEYLYLAKRDSNATDPYIWRDQELVKAGKSKSITYKDYIEAIFSNGTVPGTQYQFEISK</sequence>
<dbReference type="EMBL" id="AEVI01000038">
    <property type="protein sequence ID" value="EFX96154.1"/>
    <property type="molecule type" value="Genomic_DNA"/>
</dbReference>
<keyword evidence="4" id="KW-1185">Reference proteome</keyword>
<evidence type="ECO:0000259" key="2">
    <source>
        <dbReference type="Pfam" id="PF09992"/>
    </source>
</evidence>
<dbReference type="InterPro" id="IPR018711">
    <property type="entry name" value="NAGPA"/>
</dbReference>
<gene>
    <name evidence="3" type="ORF">HMPREF9425_0933</name>
</gene>
<reference evidence="3 4" key="1">
    <citation type="submission" date="2011-01" db="EMBL/GenBank/DDBJ databases">
        <authorList>
            <person name="Muzny D."/>
            <person name="Qin X."/>
            <person name="Buhay C."/>
            <person name="Dugan-Rocha S."/>
            <person name="Ding Y."/>
            <person name="Chen G."/>
            <person name="Hawes A."/>
            <person name="Holder M."/>
            <person name="Jhangiani S."/>
            <person name="Johnson A."/>
            <person name="Khan Z."/>
            <person name="Li Z."/>
            <person name="Liu W."/>
            <person name="Liu X."/>
            <person name="Perez L."/>
            <person name="Shen H."/>
            <person name="Wang Q."/>
            <person name="Watt J."/>
            <person name="Xi L."/>
            <person name="Xin Y."/>
            <person name="Zhou J."/>
            <person name="Deng J."/>
            <person name="Jiang H."/>
            <person name="Liu Y."/>
            <person name="Qu J."/>
            <person name="Song X.-Z."/>
            <person name="Zhang L."/>
            <person name="Villasana D."/>
            <person name="Johnson A."/>
            <person name="Liu J."/>
            <person name="Liyanage D."/>
            <person name="Lorensuhewa L."/>
            <person name="Robinson T."/>
            <person name="Song A."/>
            <person name="Song B.-B."/>
            <person name="Dinh H."/>
            <person name="Thornton R."/>
            <person name="Coyle M."/>
            <person name="Francisco L."/>
            <person name="Jackson L."/>
            <person name="Javaid M."/>
            <person name="Korchina V."/>
            <person name="Kovar C."/>
            <person name="Mata R."/>
            <person name="Mathew T."/>
            <person name="Ngo R."/>
            <person name="Nguyen L."/>
            <person name="Nguyen N."/>
            <person name="Okwuonu G."/>
            <person name="Ongeri F."/>
            <person name="Pham C."/>
            <person name="Simmons D."/>
            <person name="Wilczek-Boney K."/>
            <person name="Hale W."/>
            <person name="Jakkamsetti A."/>
            <person name="Pham P."/>
            <person name="Ruth R."/>
            <person name="San Lucas F."/>
            <person name="Warren J."/>
            <person name="Zhang J."/>
            <person name="Zhao Z."/>
            <person name="Zhou C."/>
            <person name="Zhu D."/>
            <person name="Lee S."/>
            <person name="Bess C."/>
            <person name="Blankenburg K."/>
            <person name="Forbes L."/>
            <person name="Fu Q."/>
            <person name="Gubbala S."/>
            <person name="Hirani K."/>
            <person name="Jayaseelan J.C."/>
            <person name="Lara F."/>
            <person name="Munidasa M."/>
            <person name="Palculict T."/>
            <person name="Patil S."/>
            <person name="Pu L.-L."/>
            <person name="Saada N."/>
            <person name="Tang L."/>
            <person name="Weissenberger G."/>
            <person name="Zhu Y."/>
            <person name="Hemphill L."/>
            <person name="Shang Y."/>
            <person name="Youmans B."/>
            <person name="Ayvaz T."/>
            <person name="Ross M."/>
            <person name="Santibanez J."/>
            <person name="Aqrawi P."/>
            <person name="Gross S."/>
            <person name="Joshi V."/>
            <person name="Fowler G."/>
            <person name="Nazareth L."/>
            <person name="Reid J."/>
            <person name="Worley K."/>
            <person name="Petrosino J."/>
            <person name="Highlander S."/>
            <person name="Gibbs R."/>
        </authorList>
    </citation>
    <scope>NUCLEOTIDE SEQUENCE [LARGE SCALE GENOMIC DNA]</scope>
    <source>
        <strain evidence="3 4">ATCC 49124</strain>
    </source>
</reference>
<organism evidence="3 4">
    <name type="scientific">Streptococcus vestibularis ATCC 49124</name>
    <dbReference type="NCBI Taxonomy" id="889206"/>
    <lineage>
        <taxon>Bacteria</taxon>
        <taxon>Bacillati</taxon>
        <taxon>Bacillota</taxon>
        <taxon>Bacilli</taxon>
        <taxon>Lactobacillales</taxon>
        <taxon>Streptococcaceae</taxon>
        <taxon>Streptococcus</taxon>
    </lineage>
</organism>
<accession>A0ABN0CGT2</accession>
<proteinExistence type="predicted"/>